<accession>F2CUT0</accession>
<dbReference type="EMBL" id="AK355382">
    <property type="protein sequence ID" value="BAJ86601.1"/>
    <property type="molecule type" value="mRNA"/>
</dbReference>
<reference evidence="2" key="1">
    <citation type="journal article" date="2011" name="Plant Physiol.">
        <title>Comprehensive sequence analysis of 24,783 barley full-length cDNAs derived from 12 clone libraries.</title>
        <authorList>
            <person name="Matsumoto T."/>
            <person name="Tanaka T."/>
            <person name="Sakai H."/>
            <person name="Amano N."/>
            <person name="Kanamori H."/>
            <person name="Kurita K."/>
            <person name="Kikuta A."/>
            <person name="Kamiya K."/>
            <person name="Yamamoto M."/>
            <person name="Ikawa H."/>
            <person name="Fujii N."/>
            <person name="Hori K."/>
            <person name="Itoh T."/>
            <person name="Sato K."/>
        </authorList>
    </citation>
    <scope>NUCLEOTIDE SEQUENCE</scope>
</reference>
<evidence type="ECO:0000256" key="1">
    <source>
        <dbReference type="SAM" id="MobiDB-lite"/>
    </source>
</evidence>
<sequence length="50" mass="5381">MNGCYSRQAATKAGKQWTSGCYGGRFVLERRRTPASSPQGTKNLPSSSNS</sequence>
<feature type="region of interest" description="Disordered" evidence="1">
    <location>
        <begin position="30"/>
        <end position="50"/>
    </location>
</feature>
<dbReference type="AlphaFoldDB" id="F2CUT0"/>
<protein>
    <submittedName>
        <fullName evidence="2">Predicted protein</fullName>
    </submittedName>
</protein>
<evidence type="ECO:0000313" key="2">
    <source>
        <dbReference type="EMBL" id="BAJ86601.1"/>
    </source>
</evidence>
<organism evidence="2">
    <name type="scientific">Hordeum vulgare subsp. vulgare</name>
    <name type="common">Domesticated barley</name>
    <dbReference type="NCBI Taxonomy" id="112509"/>
    <lineage>
        <taxon>Eukaryota</taxon>
        <taxon>Viridiplantae</taxon>
        <taxon>Streptophyta</taxon>
        <taxon>Embryophyta</taxon>
        <taxon>Tracheophyta</taxon>
        <taxon>Spermatophyta</taxon>
        <taxon>Magnoliopsida</taxon>
        <taxon>Liliopsida</taxon>
        <taxon>Poales</taxon>
        <taxon>Poaceae</taxon>
        <taxon>BOP clade</taxon>
        <taxon>Pooideae</taxon>
        <taxon>Triticodae</taxon>
        <taxon>Triticeae</taxon>
        <taxon>Hordeinae</taxon>
        <taxon>Hordeum</taxon>
    </lineage>
</organism>
<proteinExistence type="evidence at transcript level"/>
<name>F2CUT0_HORVV</name>
<feature type="compositionally biased region" description="Polar residues" evidence="1">
    <location>
        <begin position="34"/>
        <end position="50"/>
    </location>
</feature>